<sequence length="268" mass="30802">MEEEAKPICQPQRRLNPHLQEVVLAEVLKLLQAGIIYPISDNPWVSLLKWKLNAVTRKDHFPLSFIDQVLERVSGHPFYCFLDGYSRYFQIEIDVEDQEKTTFTCPFGTYAYRRMPFGLCNAPATFQRCMISIFSDMVERIVEVFMDDISIYGSTFEECLVNLESVLNRCIEKDLVLNWEKCHFMLTEKGMMGCLGKLDTEKAEEGYVKEVVTYMVTDALVMKPLSTMSIVDLLNKPNINEVGGELEETLVDFTMLEGLKLLIGIYAD</sequence>
<dbReference type="SUPFAM" id="SSF56672">
    <property type="entry name" value="DNA/RNA polymerases"/>
    <property type="match status" value="1"/>
</dbReference>
<reference evidence="2 3" key="1">
    <citation type="journal article" date="2018" name="PLoS Genet.">
        <title>Population sequencing reveals clonal diversity and ancestral inbreeding in the grapevine cultivar Chardonnay.</title>
        <authorList>
            <person name="Roach M.J."/>
            <person name="Johnson D.L."/>
            <person name="Bohlmann J."/>
            <person name="van Vuuren H.J."/>
            <person name="Jones S.J."/>
            <person name="Pretorius I.S."/>
            <person name="Schmidt S.A."/>
            <person name="Borneman A.R."/>
        </authorList>
    </citation>
    <scope>NUCLEOTIDE SEQUENCE [LARGE SCALE GENOMIC DNA]</scope>
    <source>
        <strain evidence="3">cv. Chardonnay</strain>
        <tissue evidence="2">Leaf</tissue>
    </source>
</reference>
<dbReference type="Proteomes" id="UP000288805">
    <property type="component" value="Unassembled WGS sequence"/>
</dbReference>
<dbReference type="AlphaFoldDB" id="A0A438FGE6"/>
<feature type="domain" description="Reverse transcriptase" evidence="1">
    <location>
        <begin position="52"/>
        <end position="188"/>
    </location>
</feature>
<dbReference type="InterPro" id="IPR043128">
    <property type="entry name" value="Rev_trsase/Diguanyl_cyclase"/>
</dbReference>
<dbReference type="EMBL" id="QGNW01000910">
    <property type="protein sequence ID" value="RVW59065.1"/>
    <property type="molecule type" value="Genomic_DNA"/>
</dbReference>
<accession>A0A438FGE6</accession>
<evidence type="ECO:0000313" key="3">
    <source>
        <dbReference type="Proteomes" id="UP000288805"/>
    </source>
</evidence>
<dbReference type="Pfam" id="PF00078">
    <property type="entry name" value="RVT_1"/>
    <property type="match status" value="1"/>
</dbReference>
<organism evidence="2 3">
    <name type="scientific">Vitis vinifera</name>
    <name type="common">Grape</name>
    <dbReference type="NCBI Taxonomy" id="29760"/>
    <lineage>
        <taxon>Eukaryota</taxon>
        <taxon>Viridiplantae</taxon>
        <taxon>Streptophyta</taxon>
        <taxon>Embryophyta</taxon>
        <taxon>Tracheophyta</taxon>
        <taxon>Spermatophyta</taxon>
        <taxon>Magnoliopsida</taxon>
        <taxon>eudicotyledons</taxon>
        <taxon>Gunneridae</taxon>
        <taxon>Pentapetalae</taxon>
        <taxon>rosids</taxon>
        <taxon>Vitales</taxon>
        <taxon>Vitaceae</taxon>
        <taxon>Viteae</taxon>
        <taxon>Vitis</taxon>
    </lineage>
</organism>
<dbReference type="PANTHER" id="PTHR24559">
    <property type="entry name" value="TRANSPOSON TY3-I GAG-POL POLYPROTEIN"/>
    <property type="match status" value="1"/>
</dbReference>
<dbReference type="Gene3D" id="3.10.10.10">
    <property type="entry name" value="HIV Type 1 Reverse Transcriptase, subunit A, domain 1"/>
    <property type="match status" value="2"/>
</dbReference>
<proteinExistence type="predicted"/>
<dbReference type="InterPro" id="IPR000477">
    <property type="entry name" value="RT_dom"/>
</dbReference>
<dbReference type="CDD" id="cd01647">
    <property type="entry name" value="RT_LTR"/>
    <property type="match status" value="1"/>
</dbReference>
<dbReference type="InterPro" id="IPR053134">
    <property type="entry name" value="RNA-dir_DNA_polymerase"/>
</dbReference>
<dbReference type="Pfam" id="PF05056">
    <property type="entry name" value="DUF674"/>
    <property type="match status" value="1"/>
</dbReference>
<evidence type="ECO:0000313" key="2">
    <source>
        <dbReference type="EMBL" id="RVW59065.1"/>
    </source>
</evidence>
<dbReference type="Gene3D" id="3.30.70.270">
    <property type="match status" value="1"/>
</dbReference>
<evidence type="ECO:0000259" key="1">
    <source>
        <dbReference type="Pfam" id="PF00078"/>
    </source>
</evidence>
<dbReference type="PANTHER" id="PTHR24559:SF444">
    <property type="entry name" value="REVERSE TRANSCRIPTASE DOMAIN-CONTAINING PROTEIN"/>
    <property type="match status" value="1"/>
</dbReference>
<name>A0A438FGE6_VITVI</name>
<dbReference type="InterPro" id="IPR007750">
    <property type="entry name" value="DUF674"/>
</dbReference>
<comment type="caution">
    <text evidence="2">The sequence shown here is derived from an EMBL/GenBank/DDBJ whole genome shotgun (WGS) entry which is preliminary data.</text>
</comment>
<gene>
    <name evidence="2" type="primary">pol_1002</name>
    <name evidence="2" type="ORF">CK203_111543</name>
</gene>
<dbReference type="InterPro" id="IPR043502">
    <property type="entry name" value="DNA/RNA_pol_sf"/>
</dbReference>
<protein>
    <submittedName>
        <fullName evidence="2">Retrovirus-related Pol polyprotein from transposon 297</fullName>
    </submittedName>
</protein>